<sequence length="90" mass="10011">MLRAVLEPYAGKLARTVPRGPSFREGTRLPSNEFLSFRQQMMQQAIFMKASWRLAFILLSAPFHGSITFDDCASASNGTAEALESLPENM</sequence>
<reference evidence="1 2" key="1">
    <citation type="submission" date="2018-01" db="EMBL/GenBank/DDBJ databases">
        <title>Species boundaries and ecological features among Paraburkholderia terrae DSMZ17804T, P. hospita DSMZ17164T and P. caribensis DSMZ13236T.</title>
        <authorList>
            <person name="Pratama A.A."/>
        </authorList>
    </citation>
    <scope>NUCLEOTIDE SEQUENCE [LARGE SCALE GENOMIC DNA]</scope>
    <source>
        <strain evidence="1 2">DSM 17164</strain>
    </source>
</reference>
<dbReference type="KEGG" id="phs:C2L64_45420"/>
<dbReference type="EMBL" id="CP026108">
    <property type="protein sequence ID" value="AUT75605.1"/>
    <property type="molecule type" value="Genomic_DNA"/>
</dbReference>
<proteinExistence type="predicted"/>
<dbReference type="Proteomes" id="UP000236649">
    <property type="component" value="Chromosome 4"/>
</dbReference>
<name>A0AAN1JKC1_9BURK</name>
<organism evidence="1 2">
    <name type="scientific">Paraburkholderia hospita</name>
    <dbReference type="NCBI Taxonomy" id="169430"/>
    <lineage>
        <taxon>Bacteria</taxon>
        <taxon>Pseudomonadati</taxon>
        <taxon>Pseudomonadota</taxon>
        <taxon>Betaproteobacteria</taxon>
        <taxon>Burkholderiales</taxon>
        <taxon>Burkholderiaceae</taxon>
        <taxon>Paraburkholderia</taxon>
    </lineage>
</organism>
<accession>A0AAN1JKC1</accession>
<protein>
    <submittedName>
        <fullName evidence="1">Uncharacterized protein</fullName>
    </submittedName>
</protein>
<evidence type="ECO:0000313" key="2">
    <source>
        <dbReference type="Proteomes" id="UP000236649"/>
    </source>
</evidence>
<evidence type="ECO:0000313" key="1">
    <source>
        <dbReference type="EMBL" id="AUT75605.1"/>
    </source>
</evidence>
<dbReference type="AlphaFoldDB" id="A0AAN1JKC1"/>
<gene>
    <name evidence="1" type="ORF">C2L64_45420</name>
</gene>